<dbReference type="Pfam" id="PF08336">
    <property type="entry name" value="P4Ha_N"/>
    <property type="match status" value="1"/>
</dbReference>
<name>A0ABM5H609_DRORH</name>
<evidence type="ECO:0000313" key="16">
    <source>
        <dbReference type="Proteomes" id="UP001652680"/>
    </source>
</evidence>
<dbReference type="InterPro" id="IPR045054">
    <property type="entry name" value="P4HA-like"/>
</dbReference>
<evidence type="ECO:0000256" key="7">
    <source>
        <dbReference type="ARBA" id="ARBA00022824"/>
    </source>
</evidence>
<comment type="subcellular location">
    <subcellularLocation>
        <location evidence="3">Endoplasmic reticulum lumen</location>
    </subcellularLocation>
</comment>
<keyword evidence="8" id="KW-0847">Vitamin C</keyword>
<feature type="domain" description="Fe2OG dioxygenase" evidence="14">
    <location>
        <begin position="407"/>
        <end position="514"/>
    </location>
</feature>
<dbReference type="RefSeq" id="XP_016975111.2">
    <property type="nucleotide sequence ID" value="XM_017119622.2"/>
</dbReference>
<proteinExistence type="inferred from homology"/>
<dbReference type="PANTHER" id="PTHR10869:SF216">
    <property type="entry name" value="PROCOLLAGEN-PROLINE 4-DIOXYGENASE"/>
    <property type="match status" value="1"/>
</dbReference>
<evidence type="ECO:0000313" key="15">
    <source>
        <dbReference type="EnsemblMetazoa" id="XP_016975111.2"/>
    </source>
</evidence>
<dbReference type="Proteomes" id="UP001652680">
    <property type="component" value="Unassembled WGS sequence"/>
</dbReference>
<dbReference type="InterPro" id="IPR005123">
    <property type="entry name" value="Oxoglu/Fe-dep_dioxygenase_dom"/>
</dbReference>
<dbReference type="InterPro" id="IPR006620">
    <property type="entry name" value="Pro_4_hyd_alph"/>
</dbReference>
<keyword evidence="7" id="KW-0256">Endoplasmic reticulum</keyword>
<keyword evidence="10" id="KW-0560">Oxidoreductase</keyword>
<accession>A0ABM5H609</accession>
<keyword evidence="16" id="KW-1185">Reference proteome</keyword>
<organism evidence="15 16">
    <name type="scientific">Drosophila rhopaloa</name>
    <name type="common">Fruit fly</name>
    <dbReference type="NCBI Taxonomy" id="1041015"/>
    <lineage>
        <taxon>Eukaryota</taxon>
        <taxon>Metazoa</taxon>
        <taxon>Ecdysozoa</taxon>
        <taxon>Arthropoda</taxon>
        <taxon>Hexapoda</taxon>
        <taxon>Insecta</taxon>
        <taxon>Pterygota</taxon>
        <taxon>Neoptera</taxon>
        <taxon>Endopterygota</taxon>
        <taxon>Diptera</taxon>
        <taxon>Brachycera</taxon>
        <taxon>Muscomorpha</taxon>
        <taxon>Ephydroidea</taxon>
        <taxon>Drosophilidae</taxon>
        <taxon>Drosophila</taxon>
        <taxon>Sophophora</taxon>
    </lineage>
</organism>
<feature type="signal peptide" evidence="13">
    <location>
        <begin position="1"/>
        <end position="21"/>
    </location>
</feature>
<dbReference type="GeneID" id="108041646"/>
<comment type="cofactor">
    <cofactor evidence="1">
        <name>L-ascorbate</name>
        <dbReference type="ChEBI" id="CHEBI:38290"/>
    </cofactor>
</comment>
<evidence type="ECO:0000256" key="12">
    <source>
        <dbReference type="ARBA" id="ARBA00023180"/>
    </source>
</evidence>
<dbReference type="EnsemblMetazoa" id="XM_017119622.2">
    <property type="protein sequence ID" value="XP_016975111.2"/>
    <property type="gene ID" value="LOC108041646"/>
</dbReference>
<comment type="similarity">
    <text evidence="4">Belongs to the P4HA family.</text>
</comment>
<dbReference type="InterPro" id="IPR044862">
    <property type="entry name" value="Pro_4_hyd_alph_FE2OG_OXY"/>
</dbReference>
<sequence length="525" mass="60732">MRRYVSLLAVFVCLADIFVKGINDGLYDESIERYSSSTVGLLKLLNVEQQFADSLIRFAKQQGKKVPALGAYLSAVDYKLNSSPREKVEYVSNPLNALSLLRRTHEDLPKWHAYFKKAIGINFESLDKLVEKVPSLVDLMSAMKGIKRIANIYDLRIDDLAEGLLHGKQYNIRMTYRDLIAMGNLMFQQRDYQAAAKWYRIAYKRELEDRYELFNEILGNPSENLYRQYIKSLFVYESYKSNPLHSVEEALIAVENSMADISQEELYKLMSNLNSPENDVELERGLYQTKTPASKFEIGCRGLYRRKPKLVCRYKFNTTPFLRLAPMKFEEININPYIGMYHNVLYDSEIEVLKEQSTNMANGYADKRNDSEIRDTVARHAWWTDTSAIRERINRRIEDMTGFNFSKTEMLQVANYGVGSYFQPHFDYTSDGFETPDVSALGDRLASILFYASDVPQGGATVFPEIKVTVFPRKGSSLYWFNLFDDGRPDIRSQHSVCPVINGDRWTLTKWIHLLPQMFIMPCKS</sequence>
<dbReference type="SMART" id="SM00702">
    <property type="entry name" value="P4Hc"/>
    <property type="match status" value="1"/>
</dbReference>
<evidence type="ECO:0000256" key="9">
    <source>
        <dbReference type="ARBA" id="ARBA00022964"/>
    </source>
</evidence>
<protein>
    <recommendedName>
        <fullName evidence="5">procollagen-proline 4-dioxygenase</fullName>
        <ecNumber evidence="5">1.14.11.2</ecNumber>
    </recommendedName>
</protein>
<dbReference type="EC" id="1.14.11.2" evidence="5"/>
<evidence type="ECO:0000256" key="11">
    <source>
        <dbReference type="ARBA" id="ARBA00023004"/>
    </source>
</evidence>
<dbReference type="InterPro" id="IPR013547">
    <property type="entry name" value="P4H_N"/>
</dbReference>
<keyword evidence="9" id="KW-0223">Dioxygenase</keyword>
<evidence type="ECO:0000256" key="6">
    <source>
        <dbReference type="ARBA" id="ARBA00022723"/>
    </source>
</evidence>
<dbReference type="PANTHER" id="PTHR10869">
    <property type="entry name" value="PROLYL 4-HYDROXYLASE ALPHA SUBUNIT"/>
    <property type="match status" value="1"/>
</dbReference>
<evidence type="ECO:0000256" key="10">
    <source>
        <dbReference type="ARBA" id="ARBA00023002"/>
    </source>
</evidence>
<keyword evidence="6" id="KW-0479">Metal-binding</keyword>
<comment type="function">
    <text evidence="2">Catalyzes the post-translational formation of 4-hydroxyproline in -Xaa-Pro-Gly- sequences in collagens and other proteins.</text>
</comment>
<evidence type="ECO:0000256" key="8">
    <source>
        <dbReference type="ARBA" id="ARBA00022896"/>
    </source>
</evidence>
<reference evidence="16" key="1">
    <citation type="journal article" date="2021" name="Elife">
        <title>Highly contiguous assemblies of 101 drosophilid genomes.</title>
        <authorList>
            <person name="Kim B.Y."/>
            <person name="Wang J.R."/>
            <person name="Miller D.E."/>
            <person name="Barmina O."/>
            <person name="Delaney E."/>
            <person name="Thompson A."/>
            <person name="Comeault A.A."/>
            <person name="Peede D."/>
            <person name="D'Agostino E.R."/>
            <person name="Pelaez J."/>
            <person name="Aguilar J.M."/>
            <person name="Haji D."/>
            <person name="Matsunaga T."/>
            <person name="Armstrong E.E."/>
            <person name="Zych M."/>
            <person name="Ogawa Y."/>
            <person name="Stamenkovic-Radak M."/>
            <person name="Jelic M."/>
            <person name="Veselinovic M.S."/>
            <person name="Tanaskovic M."/>
            <person name="Eric P."/>
            <person name="Gao J.J."/>
            <person name="Katoh T.K."/>
            <person name="Toda M.J."/>
            <person name="Watabe H."/>
            <person name="Watada M."/>
            <person name="Davis J.S."/>
            <person name="Moyle L.C."/>
            <person name="Manoli G."/>
            <person name="Bertolini E."/>
            <person name="Kostal V."/>
            <person name="Hawley R.S."/>
            <person name="Takahashi A."/>
            <person name="Jones C.D."/>
            <person name="Price D.K."/>
            <person name="Whiteman N."/>
            <person name="Kopp A."/>
            <person name="Matute D.R."/>
            <person name="Petrov D.A."/>
        </authorList>
    </citation>
    <scope>NUCLEOTIDE SEQUENCE [LARGE SCALE GENOMIC DNA]</scope>
</reference>
<feature type="chain" id="PRO_5046965091" description="procollagen-proline 4-dioxygenase" evidence="13">
    <location>
        <begin position="22"/>
        <end position="525"/>
    </location>
</feature>
<dbReference type="SUPFAM" id="SSF48452">
    <property type="entry name" value="TPR-like"/>
    <property type="match status" value="1"/>
</dbReference>
<evidence type="ECO:0000256" key="4">
    <source>
        <dbReference type="ARBA" id="ARBA00006511"/>
    </source>
</evidence>
<dbReference type="Gene3D" id="2.60.120.620">
    <property type="entry name" value="q2cbj1_9rhob like domain"/>
    <property type="match status" value="1"/>
</dbReference>
<keyword evidence="12" id="KW-0325">Glycoprotein</keyword>
<dbReference type="Pfam" id="PF13640">
    <property type="entry name" value="2OG-FeII_Oxy_3"/>
    <property type="match status" value="1"/>
</dbReference>
<evidence type="ECO:0000256" key="3">
    <source>
        <dbReference type="ARBA" id="ARBA00004319"/>
    </source>
</evidence>
<reference evidence="15" key="2">
    <citation type="submission" date="2025-05" db="UniProtKB">
        <authorList>
            <consortium name="EnsemblMetazoa"/>
        </authorList>
    </citation>
    <scope>IDENTIFICATION</scope>
</reference>
<evidence type="ECO:0000256" key="2">
    <source>
        <dbReference type="ARBA" id="ARBA00002035"/>
    </source>
</evidence>
<dbReference type="Gene3D" id="6.10.140.1460">
    <property type="match status" value="1"/>
</dbReference>
<dbReference type="InterPro" id="IPR011990">
    <property type="entry name" value="TPR-like_helical_dom_sf"/>
</dbReference>
<evidence type="ECO:0000256" key="5">
    <source>
        <dbReference type="ARBA" id="ARBA00012269"/>
    </source>
</evidence>
<keyword evidence="11" id="KW-0408">Iron</keyword>
<evidence type="ECO:0000256" key="13">
    <source>
        <dbReference type="SAM" id="SignalP"/>
    </source>
</evidence>
<evidence type="ECO:0000256" key="1">
    <source>
        <dbReference type="ARBA" id="ARBA00001961"/>
    </source>
</evidence>
<evidence type="ECO:0000259" key="14">
    <source>
        <dbReference type="PROSITE" id="PS51471"/>
    </source>
</evidence>
<keyword evidence="13" id="KW-0732">Signal</keyword>
<dbReference type="Gene3D" id="1.25.40.10">
    <property type="entry name" value="Tetratricopeptide repeat domain"/>
    <property type="match status" value="1"/>
</dbReference>
<dbReference type="PROSITE" id="PS51471">
    <property type="entry name" value="FE2OG_OXY"/>
    <property type="match status" value="1"/>
</dbReference>